<dbReference type="Proteomes" id="UP000199159">
    <property type="component" value="Unassembled WGS sequence"/>
</dbReference>
<keyword evidence="1" id="KW-0805">Transcription regulation</keyword>
<evidence type="ECO:0000256" key="1">
    <source>
        <dbReference type="ARBA" id="ARBA00023015"/>
    </source>
</evidence>
<sequence>MLTEKRVLDIAIECGYEHEQTYIRAFKREYGLTPGECRHSGRIIQVTPPFNLFPKNNVCGNVVYGPDMVMIPSFHLIGQSYRIEIADSLTKAPEAAKQFWWNNRHKVPDPVEPNIYYGLTNTLDPSLSWTYYLPSMRVKNLSDIPNGFSGCTVPASLCVGFLYIGNHHYEEIDALRAEALYNAIDRLVEEHKGRYELLDNEFFFEKIDTDVYDGQYCQMEWFALIRVKYT</sequence>
<dbReference type="AlphaFoldDB" id="A0A1H0X0C6"/>
<evidence type="ECO:0000256" key="2">
    <source>
        <dbReference type="ARBA" id="ARBA00023125"/>
    </source>
</evidence>
<proteinExistence type="predicted"/>
<reference evidence="6" key="1">
    <citation type="submission" date="2016-10" db="EMBL/GenBank/DDBJ databases">
        <authorList>
            <person name="Varghese N."/>
            <person name="Submissions S."/>
        </authorList>
    </citation>
    <scope>NUCLEOTIDE SEQUENCE [LARGE SCALE GENOMIC DNA]</scope>
    <source>
        <strain evidence="6">IBRC-M10078</strain>
    </source>
</reference>
<evidence type="ECO:0000313" key="6">
    <source>
        <dbReference type="Proteomes" id="UP000199159"/>
    </source>
</evidence>
<keyword evidence="6" id="KW-1185">Reference proteome</keyword>
<dbReference type="InterPro" id="IPR009057">
    <property type="entry name" value="Homeodomain-like_sf"/>
</dbReference>
<dbReference type="InterPro" id="IPR020449">
    <property type="entry name" value="Tscrpt_reg_AraC-type_HTH"/>
</dbReference>
<dbReference type="EMBL" id="FNJU01000021">
    <property type="protein sequence ID" value="SDP96403.1"/>
    <property type="molecule type" value="Genomic_DNA"/>
</dbReference>
<gene>
    <name evidence="5" type="ORF">SAMN05216565_12138</name>
</gene>
<dbReference type="PANTHER" id="PTHR47504">
    <property type="entry name" value="RIGHT ORIGIN-BINDING PROTEIN"/>
    <property type="match status" value="1"/>
</dbReference>
<dbReference type="STRING" id="930152.SAMN05216565_12138"/>
<dbReference type="Pfam" id="PF00165">
    <property type="entry name" value="HTH_AraC"/>
    <property type="match status" value="1"/>
</dbReference>
<organism evidence="5 6">
    <name type="scientific">Litchfieldia salsa</name>
    <dbReference type="NCBI Taxonomy" id="930152"/>
    <lineage>
        <taxon>Bacteria</taxon>
        <taxon>Bacillati</taxon>
        <taxon>Bacillota</taxon>
        <taxon>Bacilli</taxon>
        <taxon>Bacillales</taxon>
        <taxon>Bacillaceae</taxon>
        <taxon>Litchfieldia</taxon>
    </lineage>
</organism>
<dbReference type="InterPro" id="IPR050959">
    <property type="entry name" value="MarA-like"/>
</dbReference>
<dbReference type="PRINTS" id="PR00032">
    <property type="entry name" value="HTHARAC"/>
</dbReference>
<evidence type="ECO:0000259" key="4">
    <source>
        <dbReference type="PROSITE" id="PS01124"/>
    </source>
</evidence>
<dbReference type="GO" id="GO:0043565">
    <property type="term" value="F:sequence-specific DNA binding"/>
    <property type="evidence" value="ECO:0007669"/>
    <property type="project" value="InterPro"/>
</dbReference>
<evidence type="ECO:0000256" key="3">
    <source>
        <dbReference type="ARBA" id="ARBA00023163"/>
    </source>
</evidence>
<evidence type="ECO:0000313" key="5">
    <source>
        <dbReference type="EMBL" id="SDP96403.1"/>
    </source>
</evidence>
<name>A0A1H0X0C6_9BACI</name>
<dbReference type="PROSITE" id="PS01124">
    <property type="entry name" value="HTH_ARAC_FAMILY_2"/>
    <property type="match status" value="1"/>
</dbReference>
<keyword evidence="3" id="KW-0804">Transcription</keyword>
<dbReference type="Gene3D" id="1.10.10.60">
    <property type="entry name" value="Homeodomain-like"/>
    <property type="match status" value="1"/>
</dbReference>
<accession>A0A1H0X0C6</accession>
<dbReference type="SUPFAM" id="SSF46689">
    <property type="entry name" value="Homeodomain-like"/>
    <property type="match status" value="1"/>
</dbReference>
<protein>
    <submittedName>
        <fullName evidence="5">AraC family transcriptional regulator</fullName>
    </submittedName>
</protein>
<keyword evidence="2" id="KW-0238">DNA-binding</keyword>
<dbReference type="InterPro" id="IPR018060">
    <property type="entry name" value="HTH_AraC"/>
</dbReference>
<feature type="domain" description="HTH araC/xylS-type" evidence="4">
    <location>
        <begin position="1"/>
        <end position="40"/>
    </location>
</feature>
<dbReference type="GO" id="GO:0003700">
    <property type="term" value="F:DNA-binding transcription factor activity"/>
    <property type="evidence" value="ECO:0007669"/>
    <property type="project" value="InterPro"/>
</dbReference>
<dbReference type="PANTHER" id="PTHR47504:SF2">
    <property type="entry name" value="REGULATORY PROTEIN SOXS"/>
    <property type="match status" value="1"/>
</dbReference>